<evidence type="ECO:0000313" key="2">
    <source>
        <dbReference type="Proteomes" id="UP000326857"/>
    </source>
</evidence>
<name>A0A5E7YBG1_9SPHN</name>
<dbReference type="AlphaFoldDB" id="A0A5E7YBG1"/>
<sequence>MNDVMWLLSRMRSATANERQPVHPPSAANISSIRTGIFAGEGTNQPDSTVAYLTAVPNCIGLTSIRVLPLQGTTFLSAATLSKIRPHPSARSVPRSYR</sequence>
<dbReference type="RefSeq" id="WP_151990173.1">
    <property type="nucleotide sequence ID" value="NZ_LR701528.1"/>
</dbReference>
<dbReference type="EMBL" id="CABVLI010000029">
    <property type="protein sequence ID" value="VVT03823.1"/>
    <property type="molecule type" value="Genomic_DNA"/>
</dbReference>
<evidence type="ECO:0000313" key="1">
    <source>
        <dbReference type="EMBL" id="VVT03823.1"/>
    </source>
</evidence>
<proteinExistence type="predicted"/>
<reference evidence="1 2" key="1">
    <citation type="submission" date="2019-09" db="EMBL/GenBank/DDBJ databases">
        <authorList>
            <person name="Dittami M. S."/>
        </authorList>
    </citation>
    <scope>NUCLEOTIDE SEQUENCE [LARGE SCALE GENOMIC DNA]</scope>
    <source>
        <strain evidence="1">SPHINGO391</strain>
    </source>
</reference>
<accession>A0A5E7YBG1</accession>
<organism evidence="1 2">
    <name type="scientific">Sphingomonas aurantiaca</name>
    <dbReference type="NCBI Taxonomy" id="185949"/>
    <lineage>
        <taxon>Bacteria</taxon>
        <taxon>Pseudomonadati</taxon>
        <taxon>Pseudomonadota</taxon>
        <taxon>Alphaproteobacteria</taxon>
        <taxon>Sphingomonadales</taxon>
        <taxon>Sphingomonadaceae</taxon>
        <taxon>Sphingomonas</taxon>
    </lineage>
</organism>
<protein>
    <submittedName>
        <fullName evidence="1">Uncharacterized protein</fullName>
    </submittedName>
</protein>
<gene>
    <name evidence="1" type="ORF">SPHINGO391_350550</name>
</gene>
<dbReference type="Proteomes" id="UP000326857">
    <property type="component" value="Unassembled WGS sequence"/>
</dbReference>